<evidence type="ECO:0000256" key="1">
    <source>
        <dbReference type="ARBA" id="ARBA00005381"/>
    </source>
</evidence>
<dbReference type="PANTHER" id="PTHR43081:SF19">
    <property type="entry name" value="PH-SENSITIVE ADENYLATE CYCLASE RV1264"/>
    <property type="match status" value="1"/>
</dbReference>
<dbReference type="AlphaFoldDB" id="A0A6G6WLP4"/>
<organism evidence="4 5">
    <name type="scientific">Nocardioides anomalus</name>
    <dbReference type="NCBI Taxonomy" id="2712223"/>
    <lineage>
        <taxon>Bacteria</taxon>
        <taxon>Bacillati</taxon>
        <taxon>Actinomycetota</taxon>
        <taxon>Actinomycetes</taxon>
        <taxon>Propionibacteriales</taxon>
        <taxon>Nocardioidaceae</taxon>
        <taxon>Nocardioides</taxon>
    </lineage>
</organism>
<dbReference type="Proteomes" id="UP000502996">
    <property type="component" value="Chromosome"/>
</dbReference>
<protein>
    <submittedName>
        <fullName evidence="4">Adenylate/guanylate cyclase domain-containing protein</fullName>
    </submittedName>
</protein>
<feature type="compositionally biased region" description="Acidic residues" evidence="2">
    <location>
        <begin position="13"/>
        <end position="22"/>
    </location>
</feature>
<gene>
    <name evidence="4" type="ORF">G5V58_15975</name>
</gene>
<evidence type="ECO:0000313" key="5">
    <source>
        <dbReference type="Proteomes" id="UP000502996"/>
    </source>
</evidence>
<dbReference type="Pfam" id="PF00211">
    <property type="entry name" value="Guanylate_cyc"/>
    <property type="match status" value="1"/>
</dbReference>
<evidence type="ECO:0000256" key="2">
    <source>
        <dbReference type="SAM" id="MobiDB-lite"/>
    </source>
</evidence>
<dbReference type="PROSITE" id="PS50125">
    <property type="entry name" value="GUANYLATE_CYCLASE_2"/>
    <property type="match status" value="1"/>
</dbReference>
<keyword evidence="5" id="KW-1185">Reference proteome</keyword>
<dbReference type="Gene3D" id="3.30.70.1230">
    <property type="entry name" value="Nucleotide cyclase"/>
    <property type="match status" value="1"/>
</dbReference>
<sequence length="343" mass="37328">MTSTDSSAPEGPVDPDDNDAGDLEQHVLGEARVFNALELAESTGVDLDQARRLWRALGFPEHGSATAFTQSDAQALSTLVGLVDSGLIDFDLAVNLTRAVGQTMARLSDWEVSALLTRVLELARERAGDHEGADGDRLAIGLRMIEEFSEPFEELLVYVWRRHLAAAVGRMEALGAREEDLHTTRLTVGFADIVQFTALSNQLTEERIGDLVELFEARCADVVASQRGRVIKSIGDSVLFVHEQPVPAYEIAEGIITVIGRDTRMPDVRVGLASGLVVQRLGDVFGPPVNMAARLTAVARRNRVIIDAETAGLLPDDQFETRRLAARPVRGFGIVEPVAVRRT</sequence>
<comment type="similarity">
    <text evidence="1">Belongs to the adenylyl cyclase class-3 family.</text>
</comment>
<dbReference type="SMART" id="SM00044">
    <property type="entry name" value="CYCc"/>
    <property type="match status" value="1"/>
</dbReference>
<dbReference type="EMBL" id="CP049257">
    <property type="protein sequence ID" value="QIG46015.1"/>
    <property type="molecule type" value="Genomic_DNA"/>
</dbReference>
<dbReference type="InterPro" id="IPR029787">
    <property type="entry name" value="Nucleotide_cyclase"/>
</dbReference>
<dbReference type="GO" id="GO:0035556">
    <property type="term" value="P:intracellular signal transduction"/>
    <property type="evidence" value="ECO:0007669"/>
    <property type="project" value="InterPro"/>
</dbReference>
<dbReference type="GO" id="GO:0004016">
    <property type="term" value="F:adenylate cyclase activity"/>
    <property type="evidence" value="ECO:0007669"/>
    <property type="project" value="UniProtKB-ARBA"/>
</dbReference>
<name>A0A6G6WLP4_9ACTN</name>
<evidence type="ECO:0000259" key="3">
    <source>
        <dbReference type="PROSITE" id="PS50125"/>
    </source>
</evidence>
<dbReference type="KEGG" id="nano:G5V58_15975"/>
<dbReference type="InterPro" id="IPR001054">
    <property type="entry name" value="A/G_cyclase"/>
</dbReference>
<feature type="region of interest" description="Disordered" evidence="2">
    <location>
        <begin position="1"/>
        <end position="22"/>
    </location>
</feature>
<proteinExistence type="inferred from homology"/>
<dbReference type="CDD" id="cd07302">
    <property type="entry name" value="CHD"/>
    <property type="match status" value="1"/>
</dbReference>
<dbReference type="GO" id="GO:0006171">
    <property type="term" value="P:cAMP biosynthetic process"/>
    <property type="evidence" value="ECO:0007669"/>
    <property type="project" value="TreeGrafter"/>
</dbReference>
<accession>A0A6G6WLP4</accession>
<reference evidence="4 5" key="1">
    <citation type="submission" date="2020-02" db="EMBL/GenBank/DDBJ databases">
        <title>Full genome sequence of Nocardioides sp. R-3366.</title>
        <authorList>
            <person name="Im W.-T."/>
        </authorList>
    </citation>
    <scope>NUCLEOTIDE SEQUENCE [LARGE SCALE GENOMIC DNA]</scope>
    <source>
        <strain evidence="4 5">R-3366</strain>
    </source>
</reference>
<dbReference type="InterPro" id="IPR050697">
    <property type="entry name" value="Adenylyl/Guanylyl_Cyclase_3/4"/>
</dbReference>
<dbReference type="PANTHER" id="PTHR43081">
    <property type="entry name" value="ADENYLATE CYCLASE, TERMINAL-DIFFERENTIATION SPECIFIC-RELATED"/>
    <property type="match status" value="1"/>
</dbReference>
<feature type="domain" description="Guanylate cyclase" evidence="3">
    <location>
        <begin position="187"/>
        <end position="296"/>
    </location>
</feature>
<dbReference type="SUPFAM" id="SSF55073">
    <property type="entry name" value="Nucleotide cyclase"/>
    <property type="match status" value="1"/>
</dbReference>
<evidence type="ECO:0000313" key="4">
    <source>
        <dbReference type="EMBL" id="QIG46015.1"/>
    </source>
</evidence>